<dbReference type="Pfam" id="PF00956">
    <property type="entry name" value="NAP"/>
    <property type="match status" value="1"/>
</dbReference>
<dbReference type="Gene3D" id="3.30.1120.90">
    <property type="entry name" value="Nucleosome assembly protein"/>
    <property type="match status" value="1"/>
</dbReference>
<gene>
    <name evidence="4" type="ORF">A4X03_0g3324</name>
</gene>
<accession>A0A177V3F6</accession>
<reference evidence="4" key="2">
    <citation type="journal article" date="2019" name="IMA Fungus">
        <title>Genome sequencing and comparison of five Tilletia species to identify candidate genes for the detection of regulated species infecting wheat.</title>
        <authorList>
            <person name="Nguyen H.D.T."/>
            <person name="Sultana T."/>
            <person name="Kesanakurti P."/>
            <person name="Hambleton S."/>
        </authorList>
    </citation>
    <scope>NUCLEOTIDE SEQUENCE</scope>
    <source>
        <strain evidence="4">DAOMC 238032</strain>
    </source>
</reference>
<comment type="similarity">
    <text evidence="1 2">Belongs to the nucleosome assembly protein (NAP) family.</text>
</comment>
<protein>
    <submittedName>
        <fullName evidence="4">Uncharacterized protein</fullName>
    </submittedName>
</protein>
<evidence type="ECO:0000313" key="4">
    <source>
        <dbReference type="EMBL" id="KAE8261361.1"/>
    </source>
</evidence>
<evidence type="ECO:0000256" key="1">
    <source>
        <dbReference type="ARBA" id="ARBA00009947"/>
    </source>
</evidence>
<sequence length="267" mass="29267">MSSIRHVEAGVIPADKQSKIDALEQKFDDANAELIRHAAKIHEPLFQERADVTKSIPGFWHQALVNCLGTSIYIDDDDHALLSHITDIQVSRNSSDPRAATIEFFFSPNDFINDASLKKEFTLAKDASPLGDKFVFHEDTVPGPTAISWKSDEKNLCKLKPTKGPEVGANGAGANGAAGDELEDEDDFEPGSFFSSLFDNTSKAIAGVLGENIVDELYQNAIGFYLNTAPEAFFPDESDDEDDEDEDDAAEIDLEADEPAKKKNKKE</sequence>
<dbReference type="EMBL" id="LWDD02000375">
    <property type="protein sequence ID" value="KAE8261361.1"/>
    <property type="molecule type" value="Genomic_DNA"/>
</dbReference>
<feature type="region of interest" description="Disordered" evidence="3">
    <location>
        <begin position="232"/>
        <end position="267"/>
    </location>
</feature>
<feature type="region of interest" description="Disordered" evidence="3">
    <location>
        <begin position="160"/>
        <end position="190"/>
    </location>
</feature>
<dbReference type="Proteomes" id="UP000077671">
    <property type="component" value="Unassembled WGS sequence"/>
</dbReference>
<dbReference type="GO" id="GO:0005634">
    <property type="term" value="C:nucleus"/>
    <property type="evidence" value="ECO:0007669"/>
    <property type="project" value="InterPro"/>
</dbReference>
<dbReference type="InterPro" id="IPR037231">
    <property type="entry name" value="NAP-like_sf"/>
</dbReference>
<organism evidence="4 5">
    <name type="scientific">Tilletia caries</name>
    <name type="common">wheat bunt fungus</name>
    <dbReference type="NCBI Taxonomy" id="13290"/>
    <lineage>
        <taxon>Eukaryota</taxon>
        <taxon>Fungi</taxon>
        <taxon>Dikarya</taxon>
        <taxon>Basidiomycota</taxon>
        <taxon>Ustilaginomycotina</taxon>
        <taxon>Exobasidiomycetes</taxon>
        <taxon>Tilletiales</taxon>
        <taxon>Tilletiaceae</taxon>
        <taxon>Tilletia</taxon>
    </lineage>
</organism>
<evidence type="ECO:0000256" key="3">
    <source>
        <dbReference type="SAM" id="MobiDB-lite"/>
    </source>
</evidence>
<dbReference type="SUPFAM" id="SSF143113">
    <property type="entry name" value="NAP-like"/>
    <property type="match status" value="1"/>
</dbReference>
<feature type="compositionally biased region" description="Acidic residues" evidence="3">
    <location>
        <begin position="180"/>
        <end position="189"/>
    </location>
</feature>
<feature type="compositionally biased region" description="Acidic residues" evidence="3">
    <location>
        <begin position="234"/>
        <end position="257"/>
    </location>
</feature>
<evidence type="ECO:0000313" key="5">
    <source>
        <dbReference type="Proteomes" id="UP000077671"/>
    </source>
</evidence>
<name>A0A177V3F6_9BASI</name>
<dbReference type="InterPro" id="IPR002164">
    <property type="entry name" value="NAP_family"/>
</dbReference>
<reference evidence="4" key="1">
    <citation type="submission" date="2016-04" db="EMBL/GenBank/DDBJ databases">
        <authorList>
            <person name="Nguyen H.D."/>
            <person name="Kesanakurti P."/>
            <person name="Cullis J."/>
            <person name="Levesque C.A."/>
            <person name="Hambleton S."/>
        </authorList>
    </citation>
    <scope>NUCLEOTIDE SEQUENCE</scope>
    <source>
        <strain evidence="4">DAOMC 238032</strain>
    </source>
</reference>
<evidence type="ECO:0000256" key="2">
    <source>
        <dbReference type="RuleBase" id="RU003876"/>
    </source>
</evidence>
<dbReference type="AlphaFoldDB" id="A0A177V3F6"/>
<dbReference type="PANTHER" id="PTHR11875">
    <property type="entry name" value="TESTIS-SPECIFIC Y-ENCODED PROTEIN"/>
    <property type="match status" value="1"/>
</dbReference>
<comment type="caution">
    <text evidence="4">The sequence shown here is derived from an EMBL/GenBank/DDBJ whole genome shotgun (WGS) entry which is preliminary data.</text>
</comment>
<dbReference type="GO" id="GO:0006334">
    <property type="term" value="P:nucleosome assembly"/>
    <property type="evidence" value="ECO:0007669"/>
    <property type="project" value="InterPro"/>
</dbReference>
<proteinExistence type="inferred from homology"/>